<keyword evidence="3" id="KW-1185">Reference proteome</keyword>
<protein>
    <submittedName>
        <fullName evidence="2">Uncharacterized protein</fullName>
    </submittedName>
</protein>
<reference evidence="3" key="1">
    <citation type="submission" date="2016-11" db="EMBL/GenBank/DDBJ databases">
        <authorList>
            <person name="Varghese N."/>
            <person name="Submissions S."/>
        </authorList>
    </citation>
    <scope>NUCLEOTIDE SEQUENCE [LARGE SCALE GENOMIC DNA]</scope>
    <source>
        <strain evidence="3">DSM 29326</strain>
    </source>
</reference>
<dbReference type="RefSeq" id="WP_072858561.1">
    <property type="nucleotide sequence ID" value="NZ_FQUE01000012.1"/>
</dbReference>
<accession>A0A1M5E9C3</accession>
<organism evidence="2 3">
    <name type="scientific">Loktanella atrilutea</name>
    <dbReference type="NCBI Taxonomy" id="366533"/>
    <lineage>
        <taxon>Bacteria</taxon>
        <taxon>Pseudomonadati</taxon>
        <taxon>Pseudomonadota</taxon>
        <taxon>Alphaproteobacteria</taxon>
        <taxon>Rhodobacterales</taxon>
        <taxon>Roseobacteraceae</taxon>
        <taxon>Loktanella</taxon>
    </lineage>
</organism>
<dbReference type="EMBL" id="FQUE01000012">
    <property type="protein sequence ID" value="SHF75848.1"/>
    <property type="molecule type" value="Genomic_DNA"/>
</dbReference>
<dbReference type="STRING" id="366533.SAMN05444339_1125"/>
<sequence length="82" mass="9209">MTLAQPSSVSAEIAGDPDGTPQVMARVEGVSFRLHFARGSGVAHPLYRLPHYKRFYRRMSRMHTHPSYKAIADALDRLAENL</sequence>
<dbReference type="AlphaFoldDB" id="A0A1M5E9C3"/>
<dbReference type="Proteomes" id="UP000183987">
    <property type="component" value="Unassembled WGS sequence"/>
</dbReference>
<proteinExistence type="predicted"/>
<gene>
    <name evidence="2" type="ORF">SAMN05444339_1125</name>
</gene>
<feature type="region of interest" description="Disordered" evidence="1">
    <location>
        <begin position="1"/>
        <end position="20"/>
    </location>
</feature>
<name>A0A1M5E9C3_LOKAT</name>
<evidence type="ECO:0000313" key="2">
    <source>
        <dbReference type="EMBL" id="SHF75848.1"/>
    </source>
</evidence>
<feature type="compositionally biased region" description="Polar residues" evidence="1">
    <location>
        <begin position="1"/>
        <end position="10"/>
    </location>
</feature>
<evidence type="ECO:0000313" key="3">
    <source>
        <dbReference type="Proteomes" id="UP000183987"/>
    </source>
</evidence>
<evidence type="ECO:0000256" key="1">
    <source>
        <dbReference type="SAM" id="MobiDB-lite"/>
    </source>
</evidence>